<organism evidence="1 2">
    <name type="scientific">Opisthorchis felineus</name>
    <dbReference type="NCBI Taxonomy" id="147828"/>
    <lineage>
        <taxon>Eukaryota</taxon>
        <taxon>Metazoa</taxon>
        <taxon>Spiralia</taxon>
        <taxon>Lophotrochozoa</taxon>
        <taxon>Platyhelminthes</taxon>
        <taxon>Trematoda</taxon>
        <taxon>Digenea</taxon>
        <taxon>Opisthorchiida</taxon>
        <taxon>Opisthorchiata</taxon>
        <taxon>Opisthorchiidae</taxon>
        <taxon>Opisthorchis</taxon>
    </lineage>
</organism>
<gene>
    <name evidence="1" type="ORF">CRM22_008322</name>
</gene>
<accession>A0A4S2LIS4</accession>
<proteinExistence type="predicted"/>
<reference evidence="1 2" key="1">
    <citation type="journal article" date="2019" name="BMC Genomics">
        <title>New insights from Opisthorchis felineus genome: update on genomics of the epidemiologically important liver flukes.</title>
        <authorList>
            <person name="Ershov N.I."/>
            <person name="Mordvinov V.A."/>
            <person name="Prokhortchouk E.B."/>
            <person name="Pakharukova M.Y."/>
            <person name="Gunbin K.V."/>
            <person name="Ustyantsev K."/>
            <person name="Genaev M.A."/>
            <person name="Blinov A.G."/>
            <person name="Mazur A."/>
            <person name="Boulygina E."/>
            <person name="Tsygankova S."/>
            <person name="Khrameeva E."/>
            <person name="Chekanov N."/>
            <person name="Fan G."/>
            <person name="Xiao A."/>
            <person name="Zhang H."/>
            <person name="Xu X."/>
            <person name="Yang H."/>
            <person name="Solovyev V."/>
            <person name="Lee S.M."/>
            <person name="Liu X."/>
            <person name="Afonnikov D.A."/>
            <person name="Skryabin K.G."/>
        </authorList>
    </citation>
    <scope>NUCLEOTIDE SEQUENCE [LARGE SCALE GENOMIC DNA]</scope>
    <source>
        <strain evidence="1">AK-0245</strain>
        <tissue evidence="1">Whole organism</tissue>
    </source>
</reference>
<keyword evidence="2" id="KW-1185">Reference proteome</keyword>
<dbReference type="Proteomes" id="UP000308267">
    <property type="component" value="Unassembled WGS sequence"/>
</dbReference>
<dbReference type="AlphaFoldDB" id="A0A4S2LIS4"/>
<evidence type="ECO:0000313" key="1">
    <source>
        <dbReference type="EMBL" id="TGZ60829.1"/>
    </source>
</evidence>
<evidence type="ECO:0000313" key="2">
    <source>
        <dbReference type="Proteomes" id="UP000308267"/>
    </source>
</evidence>
<dbReference type="EMBL" id="SJOL01008235">
    <property type="protein sequence ID" value="TGZ60829.1"/>
    <property type="molecule type" value="Genomic_DNA"/>
</dbReference>
<comment type="caution">
    <text evidence="1">The sequence shown here is derived from an EMBL/GenBank/DDBJ whole genome shotgun (WGS) entry which is preliminary data.</text>
</comment>
<name>A0A4S2LIS4_OPIFE</name>
<sequence length="107" mass="12351">MENTNMRMDAGDHLARFSVDFHEPRPCIDAYMVGDLRNLDTTTFVYQTISENPQLNLHIVHFESSEYRSVIGSNSPWCFPRAPPSEAYRFKCTNMSKDNAVYLSKPK</sequence>
<protein>
    <submittedName>
        <fullName evidence="1">Uncharacterized protein</fullName>
    </submittedName>
</protein>